<comment type="caution">
    <text evidence="9">The sequence shown here is derived from an EMBL/GenBank/DDBJ whole genome shotgun (WGS) entry which is preliminary data.</text>
</comment>
<evidence type="ECO:0000256" key="6">
    <source>
        <dbReference type="ARBA" id="ARBA00022989"/>
    </source>
</evidence>
<evidence type="ECO:0000256" key="4">
    <source>
        <dbReference type="ARBA" id="ARBA00022475"/>
    </source>
</evidence>
<evidence type="ECO:0000256" key="2">
    <source>
        <dbReference type="ARBA" id="ARBA00007069"/>
    </source>
</evidence>
<dbReference type="AlphaFoldDB" id="X1LDF4"/>
<evidence type="ECO:0008006" key="10">
    <source>
        <dbReference type="Google" id="ProtNLM"/>
    </source>
</evidence>
<proteinExistence type="inferred from homology"/>
<keyword evidence="5 8" id="KW-0812">Transmembrane</keyword>
<gene>
    <name evidence="9" type="ORF">S06H3_14009</name>
</gene>
<reference evidence="9" key="1">
    <citation type="journal article" date="2014" name="Front. Microbiol.">
        <title>High frequency of phylogenetically diverse reductive dehalogenase-homologous genes in deep subseafloor sedimentary metagenomes.</title>
        <authorList>
            <person name="Kawai M."/>
            <person name="Futagami T."/>
            <person name="Toyoda A."/>
            <person name="Takaki Y."/>
            <person name="Nishi S."/>
            <person name="Hori S."/>
            <person name="Arai W."/>
            <person name="Tsubouchi T."/>
            <person name="Morono Y."/>
            <person name="Uchiyama I."/>
            <person name="Ito T."/>
            <person name="Fujiyama A."/>
            <person name="Inagaki F."/>
            <person name="Takami H."/>
        </authorList>
    </citation>
    <scope>NUCLEOTIDE SEQUENCE</scope>
    <source>
        <strain evidence="9">Expedition CK06-06</strain>
    </source>
</reference>
<dbReference type="SUPFAM" id="SSF161098">
    <property type="entry name" value="MetI-like"/>
    <property type="match status" value="1"/>
</dbReference>
<feature type="transmembrane region" description="Helical" evidence="8">
    <location>
        <begin position="47"/>
        <end position="75"/>
    </location>
</feature>
<evidence type="ECO:0000256" key="8">
    <source>
        <dbReference type="SAM" id="Phobius"/>
    </source>
</evidence>
<dbReference type="GO" id="GO:0005886">
    <property type="term" value="C:plasma membrane"/>
    <property type="evidence" value="ECO:0007669"/>
    <property type="project" value="UniProtKB-SubCell"/>
</dbReference>
<accession>X1LDF4</accession>
<dbReference type="PANTHER" id="PTHR42929">
    <property type="entry name" value="INNER MEMBRANE ABC TRANSPORTER PERMEASE PROTEIN YDCU-RELATED-RELATED"/>
    <property type="match status" value="1"/>
</dbReference>
<evidence type="ECO:0000256" key="5">
    <source>
        <dbReference type="ARBA" id="ARBA00022692"/>
    </source>
</evidence>
<keyword evidence="7 8" id="KW-0472">Membrane</keyword>
<dbReference type="EMBL" id="BARV01006847">
    <property type="protein sequence ID" value="GAI17332.1"/>
    <property type="molecule type" value="Genomic_DNA"/>
</dbReference>
<evidence type="ECO:0000256" key="1">
    <source>
        <dbReference type="ARBA" id="ARBA00004651"/>
    </source>
</evidence>
<name>X1LDF4_9ZZZZ</name>
<keyword evidence="3" id="KW-0813">Transport</keyword>
<dbReference type="Gene3D" id="1.10.3720.10">
    <property type="entry name" value="MetI-like"/>
    <property type="match status" value="1"/>
</dbReference>
<evidence type="ECO:0000256" key="7">
    <source>
        <dbReference type="ARBA" id="ARBA00023136"/>
    </source>
</evidence>
<sequence>MTLPLTKGGILAGTILVLIPCIGDWLVPLLMGGAATFMAGNLVYLHFISAANIPAGSTIGVALTAIAILILYLCIKAGGKEATERII</sequence>
<dbReference type="InterPro" id="IPR035906">
    <property type="entry name" value="MetI-like_sf"/>
</dbReference>
<protein>
    <recommendedName>
        <fullName evidence="10">ABC transmembrane type-1 domain-containing protein</fullName>
    </recommendedName>
</protein>
<keyword evidence="6 8" id="KW-1133">Transmembrane helix</keyword>
<organism evidence="9">
    <name type="scientific">marine sediment metagenome</name>
    <dbReference type="NCBI Taxonomy" id="412755"/>
    <lineage>
        <taxon>unclassified sequences</taxon>
        <taxon>metagenomes</taxon>
        <taxon>ecological metagenomes</taxon>
    </lineage>
</organism>
<dbReference type="PANTHER" id="PTHR42929:SF1">
    <property type="entry name" value="INNER MEMBRANE ABC TRANSPORTER PERMEASE PROTEIN YDCU-RELATED"/>
    <property type="match status" value="1"/>
</dbReference>
<evidence type="ECO:0000256" key="3">
    <source>
        <dbReference type="ARBA" id="ARBA00022448"/>
    </source>
</evidence>
<keyword evidence="4" id="KW-1003">Cell membrane</keyword>
<comment type="subcellular location">
    <subcellularLocation>
        <location evidence="1">Cell membrane</location>
        <topology evidence="1">Multi-pass membrane protein</topology>
    </subcellularLocation>
</comment>
<evidence type="ECO:0000313" key="9">
    <source>
        <dbReference type="EMBL" id="GAI17332.1"/>
    </source>
</evidence>
<comment type="similarity">
    <text evidence="2">Belongs to the binding-protein-dependent transport system permease family. CysTW subfamily.</text>
</comment>